<gene>
    <name evidence="1" type="ORF">AUEXF2481DRAFT_188306</name>
</gene>
<dbReference type="OrthoDB" id="2305901at2759"/>
<dbReference type="InParanoid" id="A0A074ZMR6"/>
<accession>A0A074ZMR6</accession>
<dbReference type="Gene3D" id="3.80.10.10">
    <property type="entry name" value="Ribonuclease Inhibitor"/>
    <property type="match status" value="1"/>
</dbReference>
<evidence type="ECO:0000313" key="2">
    <source>
        <dbReference type="Proteomes" id="UP000030641"/>
    </source>
</evidence>
<protein>
    <recommendedName>
        <fullName evidence="3">F-box domain-containing protein</fullName>
    </recommendedName>
</protein>
<evidence type="ECO:0000313" key="1">
    <source>
        <dbReference type="EMBL" id="KEQ99646.1"/>
    </source>
</evidence>
<dbReference type="AlphaFoldDB" id="A0A074ZMR6"/>
<evidence type="ECO:0008006" key="3">
    <source>
        <dbReference type="Google" id="ProtNLM"/>
    </source>
</evidence>
<dbReference type="HOGENOM" id="CLU_556632_0_0_1"/>
<dbReference type="SUPFAM" id="SSF52047">
    <property type="entry name" value="RNI-like"/>
    <property type="match status" value="1"/>
</dbReference>
<name>A0A074ZMR6_AURSE</name>
<reference evidence="1 2" key="1">
    <citation type="journal article" date="2014" name="BMC Genomics">
        <title>Genome sequencing of four Aureobasidium pullulans varieties: biotechnological potential, stress tolerance, and description of new species.</title>
        <authorList>
            <person name="Gostin Ar C."/>
            <person name="Ohm R.A."/>
            <person name="Kogej T."/>
            <person name="Sonjak S."/>
            <person name="Turk M."/>
            <person name="Zajc J."/>
            <person name="Zalar P."/>
            <person name="Grube M."/>
            <person name="Sun H."/>
            <person name="Han J."/>
            <person name="Sharma A."/>
            <person name="Chiniquy J."/>
            <person name="Ngan C.Y."/>
            <person name="Lipzen A."/>
            <person name="Barry K."/>
            <person name="Grigoriev I.V."/>
            <person name="Gunde-Cimerman N."/>
        </authorList>
    </citation>
    <scope>NUCLEOTIDE SEQUENCE [LARGE SCALE GENOMIC DNA]</scope>
    <source>
        <strain evidence="1 2">EXF-2481</strain>
    </source>
</reference>
<sequence length="473" mass="53922">MASVIFWNLSELKLEVFRSLHNDRCWRELARCARVHSKWTNLALDELWRADVYLMAKSLASIPRARRQYYASRMATLDLRMSYNDSIHSYDDSIHSSVDGLKFPKLKKVTFDNCSRDEYQRYRLADYIQSTLETLSVEDRAYSDAKIGPLLLSDVADRCRNLKTIKFSVPGWDIAPKDLARLFESVYPGYVYFASNYDGVITYDVLQALSRNPNLKYLILESVRVAESTTAPFPVMEELRLKVYSDAVPWVTKCFGAVTKLEIAIFASSNEPCLQHVSSLSQLRELSIITPGGSGERLLEHDFIALSSLHKLSTLKIGGSFYPTTTNWSQRDSEAMFSGLPSLEHVEIFFGRDTVPDSIISAISRFCPRLRFISLIGRIKESRFLELEAPLFPNLKSMEVSGFVSGLAIDEVVRMLNDIAPALEVLRCPNEHQHTQRICHAFEVFRNPARVAQRMERHLSERAKIPDASKITP</sequence>
<dbReference type="EMBL" id="KL584750">
    <property type="protein sequence ID" value="KEQ99646.1"/>
    <property type="molecule type" value="Genomic_DNA"/>
</dbReference>
<dbReference type="Proteomes" id="UP000030641">
    <property type="component" value="Unassembled WGS sequence"/>
</dbReference>
<dbReference type="InterPro" id="IPR032675">
    <property type="entry name" value="LRR_dom_sf"/>
</dbReference>
<keyword evidence="2" id="KW-1185">Reference proteome</keyword>
<organism evidence="1 2">
    <name type="scientific">Aureobasidium subglaciale (strain EXF-2481)</name>
    <name type="common">Aureobasidium pullulans var. subglaciale</name>
    <dbReference type="NCBI Taxonomy" id="1043005"/>
    <lineage>
        <taxon>Eukaryota</taxon>
        <taxon>Fungi</taxon>
        <taxon>Dikarya</taxon>
        <taxon>Ascomycota</taxon>
        <taxon>Pezizomycotina</taxon>
        <taxon>Dothideomycetes</taxon>
        <taxon>Dothideomycetidae</taxon>
        <taxon>Dothideales</taxon>
        <taxon>Saccotheciaceae</taxon>
        <taxon>Aureobasidium</taxon>
    </lineage>
</organism>
<dbReference type="RefSeq" id="XP_013348433.1">
    <property type="nucleotide sequence ID" value="XM_013492979.1"/>
</dbReference>
<proteinExistence type="predicted"/>
<dbReference type="OMA" id="DYADSER"/>
<dbReference type="STRING" id="1043005.A0A074ZMR6"/>
<dbReference type="GeneID" id="25362376"/>